<gene>
    <name evidence="6" type="primary">hmd</name>
    <name evidence="6" type="ORF">GCM10018772_19920</name>
</gene>
<reference evidence="6" key="1">
    <citation type="journal article" date="2014" name="Int. J. Syst. Evol. Microbiol.">
        <title>Complete genome sequence of Corynebacterium casei LMG S-19264T (=DSM 44701T), isolated from a smear-ripened cheese.</title>
        <authorList>
            <consortium name="US DOE Joint Genome Institute (JGI-PGF)"/>
            <person name="Walter F."/>
            <person name="Albersmeier A."/>
            <person name="Kalinowski J."/>
            <person name="Ruckert C."/>
        </authorList>
    </citation>
    <scope>NUCLEOTIDE SEQUENCE</scope>
    <source>
        <strain evidence="6">JCM 4477</strain>
    </source>
</reference>
<keyword evidence="2" id="KW-0288">FMN</keyword>
<dbReference type="Pfam" id="PF00296">
    <property type="entry name" value="Bac_luciferase"/>
    <property type="match status" value="1"/>
</dbReference>
<dbReference type="AlphaFoldDB" id="A0A919DZ62"/>
<dbReference type="EMBL" id="BNBI01000004">
    <property type="protein sequence ID" value="GHE95925.1"/>
    <property type="molecule type" value="Genomic_DNA"/>
</dbReference>
<protein>
    <submittedName>
        <fullName evidence="6">LLM class F420-dependent oxidoreductase</fullName>
    </submittedName>
</protein>
<evidence type="ECO:0000313" key="6">
    <source>
        <dbReference type="EMBL" id="GHE95925.1"/>
    </source>
</evidence>
<dbReference type="InterPro" id="IPR011251">
    <property type="entry name" value="Luciferase-like_dom"/>
</dbReference>
<evidence type="ECO:0000256" key="3">
    <source>
        <dbReference type="ARBA" id="ARBA00023002"/>
    </source>
</evidence>
<sequence>MTSPYDRPLRFGLVLFTPATRADWVAKAREAERLGYDVVSVSDHLGMPAPLATAALLAEATERIRIGTLVLNTVFYRPTVLAREIATLDHHTGGRLEIGLGAGYDKAQFDRAGLPWVPAGKRVDHLERTVRALRETFAAPDTVPPPVRPQGPPILIAGRGPRVLRLAAEHADIVGFTGTAPVRDGEGLKLGGPEEITARIDEVHALLGDRAPRVELNIPVHRVLPSLPSGTVTDVWQNDLAPGQLADLPSVLVGSPKERADQLLRRREKYGLSYFSVLEPEMEAFAEVIEELR</sequence>
<dbReference type="RefSeq" id="WP_190203811.1">
    <property type="nucleotide sequence ID" value="NZ_BNBI01000004.1"/>
</dbReference>
<dbReference type="Proteomes" id="UP000630718">
    <property type="component" value="Unassembled WGS sequence"/>
</dbReference>
<dbReference type="InterPro" id="IPR050172">
    <property type="entry name" value="SsuD_RutA_monooxygenase"/>
</dbReference>
<evidence type="ECO:0000256" key="2">
    <source>
        <dbReference type="ARBA" id="ARBA00022643"/>
    </source>
</evidence>
<evidence type="ECO:0000313" key="7">
    <source>
        <dbReference type="Proteomes" id="UP000630718"/>
    </source>
</evidence>
<reference evidence="6" key="2">
    <citation type="submission" date="2020-09" db="EMBL/GenBank/DDBJ databases">
        <authorList>
            <person name="Sun Q."/>
            <person name="Ohkuma M."/>
        </authorList>
    </citation>
    <scope>NUCLEOTIDE SEQUENCE</scope>
    <source>
        <strain evidence="6">JCM 4477</strain>
    </source>
</reference>
<dbReference type="GO" id="GO:0046306">
    <property type="term" value="P:alkanesulfonate catabolic process"/>
    <property type="evidence" value="ECO:0007669"/>
    <property type="project" value="TreeGrafter"/>
</dbReference>
<dbReference type="PANTHER" id="PTHR42847:SF4">
    <property type="entry name" value="ALKANESULFONATE MONOOXYGENASE-RELATED"/>
    <property type="match status" value="1"/>
</dbReference>
<dbReference type="InterPro" id="IPR019923">
    <property type="entry name" value="Lucif-like_OxRdtase_MSMEG_2516"/>
</dbReference>
<dbReference type="SUPFAM" id="SSF51679">
    <property type="entry name" value="Bacterial luciferase-like"/>
    <property type="match status" value="1"/>
</dbReference>
<feature type="domain" description="Luciferase-like" evidence="5">
    <location>
        <begin position="21"/>
        <end position="182"/>
    </location>
</feature>
<evidence type="ECO:0000256" key="4">
    <source>
        <dbReference type="ARBA" id="ARBA00023033"/>
    </source>
</evidence>
<evidence type="ECO:0000256" key="1">
    <source>
        <dbReference type="ARBA" id="ARBA00022630"/>
    </source>
</evidence>
<name>A0A919DZ62_9ACTN</name>
<comment type="caution">
    <text evidence="6">The sequence shown here is derived from an EMBL/GenBank/DDBJ whole genome shotgun (WGS) entry which is preliminary data.</text>
</comment>
<dbReference type="Gene3D" id="3.20.20.30">
    <property type="entry name" value="Luciferase-like domain"/>
    <property type="match status" value="1"/>
</dbReference>
<dbReference type="InterPro" id="IPR036661">
    <property type="entry name" value="Luciferase-like_sf"/>
</dbReference>
<keyword evidence="1" id="KW-0285">Flavoprotein</keyword>
<accession>A0A919DZ62</accession>
<dbReference type="PANTHER" id="PTHR42847">
    <property type="entry name" value="ALKANESULFONATE MONOOXYGENASE"/>
    <property type="match status" value="1"/>
</dbReference>
<dbReference type="NCBIfam" id="TIGR03621">
    <property type="entry name" value="F420_MSMEG_2516"/>
    <property type="match status" value="1"/>
</dbReference>
<keyword evidence="4" id="KW-0503">Monooxygenase</keyword>
<evidence type="ECO:0000259" key="5">
    <source>
        <dbReference type="Pfam" id="PF00296"/>
    </source>
</evidence>
<keyword evidence="3" id="KW-0560">Oxidoreductase</keyword>
<organism evidence="6 7">
    <name type="scientific">Streptomyces fumanus</name>
    <dbReference type="NCBI Taxonomy" id="67302"/>
    <lineage>
        <taxon>Bacteria</taxon>
        <taxon>Bacillati</taxon>
        <taxon>Actinomycetota</taxon>
        <taxon>Actinomycetes</taxon>
        <taxon>Kitasatosporales</taxon>
        <taxon>Streptomycetaceae</taxon>
        <taxon>Streptomyces</taxon>
    </lineage>
</organism>
<proteinExistence type="predicted"/>
<keyword evidence="7" id="KW-1185">Reference proteome</keyword>
<dbReference type="GO" id="GO:0008726">
    <property type="term" value="F:alkanesulfonate monooxygenase activity"/>
    <property type="evidence" value="ECO:0007669"/>
    <property type="project" value="TreeGrafter"/>
</dbReference>